<keyword evidence="2" id="KW-0812">Transmembrane</keyword>
<keyword evidence="2" id="KW-1133">Transmembrane helix</keyword>
<keyword evidence="4" id="KW-1185">Reference proteome</keyword>
<proteinExistence type="predicted"/>
<dbReference type="EMBL" id="JAKOGI010001838">
    <property type="protein sequence ID" value="KAJ8423886.1"/>
    <property type="molecule type" value="Genomic_DNA"/>
</dbReference>
<keyword evidence="2" id="KW-0472">Membrane</keyword>
<evidence type="ECO:0000256" key="2">
    <source>
        <dbReference type="SAM" id="Phobius"/>
    </source>
</evidence>
<sequence>MKKLRQANRGWAVAIIVGWMVMSGLFFPRTQYGAAWDVQKYIDYIGGLGQYLWAEVVQRVLVESLEEIQKKLYTEEVFHVWFYEHTKCFEKHDRKSHLRIVIWDKVDHGGWYDAFKLFADIKELEVIPVLLPRNEEKVEPIVAAFLGTDYWRYYVIEADVIYEEPVQQGGANDGVRENLEYHVINVRVESVGVQHLHGAEKARQHDAEGNAAVKDLDCSPRLCGGAVGNKGDYVQDDPNVDYVDGDNSLHRSVANQALQSAMGHHVPHPDSQASGALEVGEEAPRGGASYNVQLGEAHA</sequence>
<organism evidence="3 4">
    <name type="scientific">Carnegiea gigantea</name>
    <dbReference type="NCBI Taxonomy" id="171969"/>
    <lineage>
        <taxon>Eukaryota</taxon>
        <taxon>Viridiplantae</taxon>
        <taxon>Streptophyta</taxon>
        <taxon>Embryophyta</taxon>
        <taxon>Tracheophyta</taxon>
        <taxon>Spermatophyta</taxon>
        <taxon>Magnoliopsida</taxon>
        <taxon>eudicotyledons</taxon>
        <taxon>Gunneridae</taxon>
        <taxon>Pentapetalae</taxon>
        <taxon>Caryophyllales</taxon>
        <taxon>Cactineae</taxon>
        <taxon>Cactaceae</taxon>
        <taxon>Cactoideae</taxon>
        <taxon>Echinocereeae</taxon>
        <taxon>Carnegiea</taxon>
    </lineage>
</organism>
<evidence type="ECO:0000313" key="4">
    <source>
        <dbReference type="Proteomes" id="UP001153076"/>
    </source>
</evidence>
<protein>
    <submittedName>
        <fullName evidence="3">Uncharacterized protein</fullName>
    </submittedName>
</protein>
<dbReference type="OrthoDB" id="723791at2759"/>
<dbReference type="Proteomes" id="UP001153076">
    <property type="component" value="Unassembled WGS sequence"/>
</dbReference>
<accession>A0A9Q1GR87</accession>
<evidence type="ECO:0000313" key="3">
    <source>
        <dbReference type="EMBL" id="KAJ8423886.1"/>
    </source>
</evidence>
<gene>
    <name evidence="3" type="ORF">Cgig2_002936</name>
</gene>
<comment type="caution">
    <text evidence="3">The sequence shown here is derived from an EMBL/GenBank/DDBJ whole genome shotgun (WGS) entry which is preliminary data.</text>
</comment>
<reference evidence="3" key="1">
    <citation type="submission" date="2022-04" db="EMBL/GenBank/DDBJ databases">
        <title>Carnegiea gigantea Genome sequencing and assembly v2.</title>
        <authorList>
            <person name="Copetti D."/>
            <person name="Sanderson M.J."/>
            <person name="Burquez A."/>
            <person name="Wojciechowski M.F."/>
        </authorList>
    </citation>
    <scope>NUCLEOTIDE SEQUENCE</scope>
    <source>
        <strain evidence="3">SGP5-SGP5p</strain>
        <tissue evidence="3">Aerial part</tissue>
    </source>
</reference>
<name>A0A9Q1GR87_9CARY</name>
<feature type="transmembrane region" description="Helical" evidence="2">
    <location>
        <begin position="7"/>
        <end position="27"/>
    </location>
</feature>
<evidence type="ECO:0000256" key="1">
    <source>
        <dbReference type="SAM" id="MobiDB-lite"/>
    </source>
</evidence>
<feature type="region of interest" description="Disordered" evidence="1">
    <location>
        <begin position="279"/>
        <end position="299"/>
    </location>
</feature>
<dbReference type="AlphaFoldDB" id="A0A9Q1GR87"/>